<dbReference type="InterPro" id="IPR001753">
    <property type="entry name" value="Enoyl-CoA_hydra/iso"/>
</dbReference>
<dbReference type="NCBIfam" id="NF004794">
    <property type="entry name" value="PRK06142.1"/>
    <property type="match status" value="1"/>
</dbReference>
<evidence type="ECO:0000256" key="1">
    <source>
        <dbReference type="ARBA" id="ARBA00005005"/>
    </source>
</evidence>
<dbReference type="SUPFAM" id="SSF52096">
    <property type="entry name" value="ClpP/crotonase"/>
    <property type="match status" value="1"/>
</dbReference>
<dbReference type="Proteomes" id="UP000199013">
    <property type="component" value="Unassembled WGS sequence"/>
</dbReference>
<protein>
    <submittedName>
        <fullName evidence="7">Enoyl-CoA hydratase/isomerase</fullName>
    </submittedName>
</protein>
<evidence type="ECO:0000256" key="5">
    <source>
        <dbReference type="ARBA" id="ARBA00023235"/>
    </source>
</evidence>
<proteinExistence type="inferred from homology"/>
<dbReference type="EMBL" id="FLUV01000412">
    <property type="protein sequence ID" value="SBW19179.1"/>
    <property type="molecule type" value="Genomic_DNA"/>
</dbReference>
<dbReference type="Gene3D" id="3.90.226.10">
    <property type="entry name" value="2-enoyl-CoA Hydratase, Chain A, domain 1"/>
    <property type="match status" value="1"/>
</dbReference>
<dbReference type="Pfam" id="PF00378">
    <property type="entry name" value="ECH_1"/>
    <property type="match status" value="1"/>
</dbReference>
<keyword evidence="4" id="KW-0443">Lipid metabolism</keyword>
<dbReference type="Gene3D" id="1.10.12.10">
    <property type="entry name" value="Lyase 2-enoyl-coa Hydratase, Chain A, domain 2"/>
    <property type="match status" value="1"/>
</dbReference>
<dbReference type="GO" id="GO:0016853">
    <property type="term" value="F:isomerase activity"/>
    <property type="evidence" value="ECO:0007669"/>
    <property type="project" value="UniProtKB-KW"/>
</dbReference>
<dbReference type="AlphaFoldDB" id="A0A1C3NUQ3"/>
<evidence type="ECO:0000256" key="4">
    <source>
        <dbReference type="ARBA" id="ARBA00023098"/>
    </source>
</evidence>
<name>A0A1C3NUQ3_9ACTN</name>
<keyword evidence="3" id="KW-0276">Fatty acid metabolism</keyword>
<dbReference type="FunFam" id="1.10.12.10:FF:000004">
    <property type="entry name" value="Delta3,5-delta2,4-dienoyl-CoA isomerase"/>
    <property type="match status" value="1"/>
</dbReference>
<evidence type="ECO:0000256" key="6">
    <source>
        <dbReference type="SAM" id="MobiDB-lite"/>
    </source>
</evidence>
<dbReference type="PANTHER" id="PTHR43149:SF1">
    <property type="entry name" value="DELTA(3,5)-DELTA(2,4)-DIENOYL-COA ISOMERASE, MITOCHONDRIAL"/>
    <property type="match status" value="1"/>
</dbReference>
<dbReference type="InterPro" id="IPR045002">
    <property type="entry name" value="Ech1-like"/>
</dbReference>
<sequence length="320" mass="33748">MTTTDGLRANAASGGNGANRIDDAGHQPAGHQQPIRLEPYLFAEPPAQPLISLRVERRDTVVQVTLLGPGKGNALGPDFWRELPKVFAALDADDTVRAVVLTGSGKHFSYGLDLTTLTELADIAGDDDGGLARFRTDFLHKVRSMQDSLDAVAHSRKAVVAAVSGWCVGGGVDLLAACDVRYASAEALFSIREVKVGVVADLGSLQRLPAIIGDGHLRELALTGKDIDAARAERIGLVNDVLPDQASALAAAHAFADDVAANPPLVTQGIKDVLDTARAAAVEAGLRYVGAWNAAFLHSHDLTEAMAAFAQRRPPRFTGR</sequence>
<dbReference type="UniPathway" id="UPA00659"/>
<keyword evidence="5 7" id="KW-0413">Isomerase</keyword>
<dbReference type="FunFam" id="3.90.226.10:FF:000077">
    <property type="entry name" value="Putative enoyl-CoA hydratase echA21"/>
    <property type="match status" value="1"/>
</dbReference>
<accession>A0A1C3NUQ3</accession>
<feature type="region of interest" description="Disordered" evidence="6">
    <location>
        <begin position="1"/>
        <end position="31"/>
    </location>
</feature>
<reference evidence="8" key="1">
    <citation type="submission" date="2016-02" db="EMBL/GenBank/DDBJ databases">
        <authorList>
            <person name="Wibberg D."/>
        </authorList>
    </citation>
    <scope>NUCLEOTIDE SEQUENCE [LARGE SCALE GENOMIC DNA]</scope>
</reference>
<evidence type="ECO:0000256" key="2">
    <source>
        <dbReference type="ARBA" id="ARBA00005254"/>
    </source>
</evidence>
<evidence type="ECO:0000313" key="8">
    <source>
        <dbReference type="Proteomes" id="UP000199013"/>
    </source>
</evidence>
<organism evidence="7 8">
    <name type="scientific">Candidatus Protofrankia californiensis</name>
    <dbReference type="NCBI Taxonomy" id="1839754"/>
    <lineage>
        <taxon>Bacteria</taxon>
        <taxon>Bacillati</taxon>
        <taxon>Actinomycetota</taxon>
        <taxon>Actinomycetes</taxon>
        <taxon>Frankiales</taxon>
        <taxon>Frankiaceae</taxon>
        <taxon>Protofrankia</taxon>
    </lineage>
</organism>
<dbReference type="CDD" id="cd06558">
    <property type="entry name" value="crotonase-like"/>
    <property type="match status" value="1"/>
</dbReference>
<gene>
    <name evidence="7" type="ORF">FDG2_1004</name>
</gene>
<dbReference type="InterPro" id="IPR014748">
    <property type="entry name" value="Enoyl-CoA_hydra_C"/>
</dbReference>
<dbReference type="PANTHER" id="PTHR43149">
    <property type="entry name" value="ENOYL-COA HYDRATASE"/>
    <property type="match status" value="1"/>
</dbReference>
<dbReference type="GO" id="GO:0006635">
    <property type="term" value="P:fatty acid beta-oxidation"/>
    <property type="evidence" value="ECO:0007669"/>
    <property type="project" value="UniProtKB-UniPathway"/>
</dbReference>
<comment type="similarity">
    <text evidence="2">Belongs to the enoyl-CoA hydratase/isomerase family.</text>
</comment>
<dbReference type="InterPro" id="IPR029045">
    <property type="entry name" value="ClpP/crotonase-like_dom_sf"/>
</dbReference>
<evidence type="ECO:0000313" key="7">
    <source>
        <dbReference type="EMBL" id="SBW19179.1"/>
    </source>
</evidence>
<evidence type="ECO:0000256" key="3">
    <source>
        <dbReference type="ARBA" id="ARBA00022832"/>
    </source>
</evidence>
<keyword evidence="8" id="KW-1185">Reference proteome</keyword>
<comment type="pathway">
    <text evidence="1">Lipid metabolism; fatty acid beta-oxidation.</text>
</comment>